<sequence length="497" mass="56246">MAPPWVLLDRVVWFQSVSAAKPDDHRPKKRAKTYEEWEAAFPDDMEAVKPEALAPPEITRLSMLNIRDQLLHTPIHIGRISSTDKSLVALYTGNYQPGNPSSRGYYLVYDASDGSLSGIPPLPDHRCSFSGLGRGAAILSLGGNKGSYVLAELVASRSELPKADLFLWRSSASPNQQARRWVRRSLRLPYHVLDWDKYPAFRIDRTFSYAGSSVCWVDLFSGAIICDLLAPEPRLTFVALPAGCSVDFPIRMRPARPHEFRTMGCVRGAIRFAILDGFYESTPENEGEIVLRTWTLSPDLKEWREDGAALRVRDLWESESFRDAGLPRLAPMTPVLSVDEDDVVCFAMADCERVQKSDDWGASLVGARAQSLLHVSCRHGAEQSLVLHHEHLQDIILAPTACKRAQRTIRYYCMCDHLYMSIVSYGVEQQKTDTEGSKHARCSPGLKTKLKKQRLIIKRAHKVSLRNVVPWGMKRPWRYCHWINTLTRSRRGKRATM</sequence>
<comment type="caution">
    <text evidence="2">The sequence shown here is derived from an EMBL/GenBank/DDBJ whole genome shotgun (WGS) entry which is preliminary data.</text>
</comment>
<dbReference type="Gramene" id="TVU00713">
    <property type="protein sequence ID" value="TVU00713"/>
    <property type="gene ID" value="EJB05_53844"/>
</dbReference>
<proteinExistence type="predicted"/>
<name>A0A5J9SP02_9POAL</name>
<dbReference type="AlphaFoldDB" id="A0A5J9SP02"/>
<gene>
    <name evidence="2" type="ORF">EJB05_53844</name>
</gene>
<dbReference type="EMBL" id="RWGY01000552">
    <property type="protein sequence ID" value="TVU00713.1"/>
    <property type="molecule type" value="Genomic_DNA"/>
</dbReference>
<organism evidence="2 3">
    <name type="scientific">Eragrostis curvula</name>
    <name type="common">weeping love grass</name>
    <dbReference type="NCBI Taxonomy" id="38414"/>
    <lineage>
        <taxon>Eukaryota</taxon>
        <taxon>Viridiplantae</taxon>
        <taxon>Streptophyta</taxon>
        <taxon>Embryophyta</taxon>
        <taxon>Tracheophyta</taxon>
        <taxon>Spermatophyta</taxon>
        <taxon>Magnoliopsida</taxon>
        <taxon>Liliopsida</taxon>
        <taxon>Poales</taxon>
        <taxon>Poaceae</taxon>
        <taxon>PACMAD clade</taxon>
        <taxon>Chloridoideae</taxon>
        <taxon>Eragrostideae</taxon>
        <taxon>Eragrostidinae</taxon>
        <taxon>Eragrostis</taxon>
    </lineage>
</organism>
<dbReference type="OrthoDB" id="628661at2759"/>
<evidence type="ECO:0000313" key="3">
    <source>
        <dbReference type="Proteomes" id="UP000324897"/>
    </source>
</evidence>
<dbReference type="InterPro" id="IPR011676">
    <property type="entry name" value="DUF1618"/>
</dbReference>
<evidence type="ECO:0000313" key="2">
    <source>
        <dbReference type="EMBL" id="TVU00713.1"/>
    </source>
</evidence>
<dbReference type="PANTHER" id="PTHR33086:SF62">
    <property type="entry name" value="OS01G0182100 PROTEIN"/>
    <property type="match status" value="1"/>
</dbReference>
<keyword evidence="3" id="KW-1185">Reference proteome</keyword>
<protein>
    <recommendedName>
        <fullName evidence="1">DUF1618 domain-containing protein</fullName>
    </recommendedName>
</protein>
<feature type="domain" description="DUF1618" evidence="1">
    <location>
        <begin position="216"/>
        <end position="345"/>
    </location>
</feature>
<accession>A0A5J9SP02</accession>
<dbReference type="PANTHER" id="PTHR33086">
    <property type="entry name" value="OS05G0468200 PROTEIN-RELATED"/>
    <property type="match status" value="1"/>
</dbReference>
<dbReference type="Proteomes" id="UP000324897">
    <property type="component" value="Unassembled WGS sequence"/>
</dbReference>
<dbReference type="Pfam" id="PF07762">
    <property type="entry name" value="DUF1618"/>
    <property type="match status" value="1"/>
</dbReference>
<reference evidence="2 3" key="1">
    <citation type="journal article" date="2019" name="Sci. Rep.">
        <title>A high-quality genome of Eragrostis curvula grass provides insights into Poaceae evolution and supports new strategies to enhance forage quality.</title>
        <authorList>
            <person name="Carballo J."/>
            <person name="Santos B.A.C.M."/>
            <person name="Zappacosta D."/>
            <person name="Garbus I."/>
            <person name="Selva J.P."/>
            <person name="Gallo C.A."/>
            <person name="Diaz A."/>
            <person name="Albertini E."/>
            <person name="Caccamo M."/>
            <person name="Echenique V."/>
        </authorList>
    </citation>
    <scope>NUCLEOTIDE SEQUENCE [LARGE SCALE GENOMIC DNA]</scope>
    <source>
        <strain evidence="3">cv. Victoria</strain>
        <tissue evidence="2">Leaf</tissue>
    </source>
</reference>
<feature type="non-terminal residue" evidence="2">
    <location>
        <position position="1"/>
    </location>
</feature>
<evidence type="ECO:0000259" key="1">
    <source>
        <dbReference type="Pfam" id="PF07762"/>
    </source>
</evidence>